<evidence type="ECO:0000313" key="3">
    <source>
        <dbReference type="Proteomes" id="UP001317532"/>
    </source>
</evidence>
<proteinExistence type="predicted"/>
<keyword evidence="3" id="KW-1185">Reference proteome</keyword>
<dbReference type="EMBL" id="AP025523">
    <property type="protein sequence ID" value="BDE07455.1"/>
    <property type="molecule type" value="Genomic_DNA"/>
</dbReference>
<reference evidence="2 3" key="1">
    <citation type="journal article" date="2022" name="ISME Commun">
        <title>Vulcanimicrobium alpinus gen. nov. sp. nov., the first cultivated representative of the candidate phylum 'Eremiobacterota', is a metabolically versatile aerobic anoxygenic phototroph.</title>
        <authorList>
            <person name="Yabe S."/>
            <person name="Muto K."/>
            <person name="Abe K."/>
            <person name="Yokota A."/>
            <person name="Staudigel H."/>
            <person name="Tebo B.M."/>
        </authorList>
    </citation>
    <scope>NUCLEOTIDE SEQUENCE [LARGE SCALE GENOMIC DNA]</scope>
    <source>
        <strain evidence="2 3">WC8-2</strain>
    </source>
</reference>
<evidence type="ECO:0000256" key="1">
    <source>
        <dbReference type="SAM" id="MobiDB-lite"/>
    </source>
</evidence>
<dbReference type="Proteomes" id="UP001317532">
    <property type="component" value="Chromosome"/>
</dbReference>
<dbReference type="KEGG" id="vab:WPS_27310"/>
<protein>
    <submittedName>
        <fullName evidence="2">Uncharacterized protein</fullName>
    </submittedName>
</protein>
<name>A0AAN2CAA4_UNVUL</name>
<evidence type="ECO:0000313" key="2">
    <source>
        <dbReference type="EMBL" id="BDE07455.1"/>
    </source>
</evidence>
<gene>
    <name evidence="2" type="ORF">WPS_27310</name>
</gene>
<dbReference type="AlphaFoldDB" id="A0AAN2CAA4"/>
<dbReference type="RefSeq" id="WP_317995047.1">
    <property type="nucleotide sequence ID" value="NZ_AP025523.1"/>
</dbReference>
<organism evidence="2 3">
    <name type="scientific">Vulcanimicrobium alpinum</name>
    <dbReference type="NCBI Taxonomy" id="3016050"/>
    <lineage>
        <taxon>Bacteria</taxon>
        <taxon>Bacillati</taxon>
        <taxon>Vulcanimicrobiota</taxon>
        <taxon>Vulcanimicrobiia</taxon>
        <taxon>Vulcanimicrobiales</taxon>
        <taxon>Vulcanimicrobiaceae</taxon>
        <taxon>Vulcanimicrobium</taxon>
    </lineage>
</organism>
<feature type="region of interest" description="Disordered" evidence="1">
    <location>
        <begin position="1"/>
        <end position="22"/>
    </location>
</feature>
<sequence length="91" mass="10466">MSEHRHRTPLRGTKVIPRPKADDPNYTAVNYRYAGVEGHIHEVVEIGGRELAKVGFDDRKIVYYYLDDLEKEERAPKRTFHDLPDPSTSSG</sequence>
<accession>A0AAN2CAA4</accession>